<protein>
    <submittedName>
        <fullName evidence="2">Ankyrin repeat domain-containing protein SOWAHA-like</fullName>
    </submittedName>
</protein>
<organism evidence="2 3">
    <name type="scientific">Pyrus ussuriensis x Pyrus communis</name>
    <dbReference type="NCBI Taxonomy" id="2448454"/>
    <lineage>
        <taxon>Eukaryota</taxon>
        <taxon>Viridiplantae</taxon>
        <taxon>Streptophyta</taxon>
        <taxon>Embryophyta</taxon>
        <taxon>Tracheophyta</taxon>
        <taxon>Spermatophyta</taxon>
        <taxon>Magnoliopsida</taxon>
        <taxon>eudicotyledons</taxon>
        <taxon>Gunneridae</taxon>
        <taxon>Pentapetalae</taxon>
        <taxon>rosids</taxon>
        <taxon>fabids</taxon>
        <taxon>Rosales</taxon>
        <taxon>Rosaceae</taxon>
        <taxon>Amygdaloideae</taxon>
        <taxon>Maleae</taxon>
        <taxon>Pyrus</taxon>
    </lineage>
</organism>
<reference evidence="2 3" key="2">
    <citation type="submission" date="2019-11" db="EMBL/GenBank/DDBJ databases">
        <title>A de novo genome assembly of a pear dwarfing rootstock.</title>
        <authorList>
            <person name="Wang F."/>
            <person name="Wang J."/>
            <person name="Li S."/>
            <person name="Zhang Y."/>
            <person name="Fang M."/>
            <person name="Ma L."/>
            <person name="Zhao Y."/>
            <person name="Jiang S."/>
        </authorList>
    </citation>
    <scope>NUCLEOTIDE SEQUENCE [LARGE SCALE GENOMIC DNA]</scope>
    <source>
        <strain evidence="2">S2</strain>
        <tissue evidence="2">Leaf</tissue>
    </source>
</reference>
<keyword evidence="3" id="KW-1185">Reference proteome</keyword>
<name>A0A5N5I5C1_9ROSA</name>
<evidence type="ECO:0000313" key="2">
    <source>
        <dbReference type="EMBL" id="KAB2634333.1"/>
    </source>
</evidence>
<comment type="caution">
    <text evidence="2">The sequence shown here is derived from an EMBL/GenBank/DDBJ whole genome shotgun (WGS) entry which is preliminary data.</text>
</comment>
<accession>A0A5N5I5C1</accession>
<sequence>MVPTLFQRLGRFWTKAILDARHPPGNLSEFRIELFTLWKLMAAVDGMTVLFRTDLLQSMHLHGLAGKHRPLSTPGCWSWLRSATPAVPPGYIFKYEFFSHMWCLK</sequence>
<proteinExistence type="predicted"/>
<gene>
    <name evidence="1" type="ORF">D8674_003460</name>
    <name evidence="2" type="ORF">D8674_038389</name>
</gene>
<dbReference type="AlphaFoldDB" id="A0A5N5I5C1"/>
<evidence type="ECO:0000313" key="1">
    <source>
        <dbReference type="EMBL" id="KAB2602455.1"/>
    </source>
</evidence>
<dbReference type="EMBL" id="SMOL01000075">
    <property type="protein sequence ID" value="KAB2634333.1"/>
    <property type="molecule type" value="Genomic_DNA"/>
</dbReference>
<reference evidence="2 3" key="1">
    <citation type="submission" date="2019-09" db="EMBL/GenBank/DDBJ databases">
        <authorList>
            <person name="Ou C."/>
        </authorList>
    </citation>
    <scope>NUCLEOTIDE SEQUENCE [LARGE SCALE GENOMIC DNA]</scope>
    <source>
        <strain evidence="2">S2</strain>
        <tissue evidence="2">Leaf</tissue>
    </source>
</reference>
<dbReference type="Proteomes" id="UP000327157">
    <property type="component" value="Chromosome 10"/>
</dbReference>
<dbReference type="EMBL" id="SMOL01000695">
    <property type="protein sequence ID" value="KAB2602455.1"/>
    <property type="molecule type" value="Genomic_DNA"/>
</dbReference>
<evidence type="ECO:0000313" key="3">
    <source>
        <dbReference type="Proteomes" id="UP000327157"/>
    </source>
</evidence>